<evidence type="ECO:0000256" key="7">
    <source>
        <dbReference type="ARBA" id="ARBA00022585"/>
    </source>
</evidence>
<dbReference type="Gene3D" id="3.40.30.10">
    <property type="entry name" value="Glutaredoxin"/>
    <property type="match status" value="1"/>
</dbReference>
<keyword evidence="13" id="KW-0275">Fatty acid biosynthesis</keyword>
<dbReference type="SFLD" id="SFLDG01182">
    <property type="entry name" value="Prostaglandin_E_synthase_like"/>
    <property type="match status" value="1"/>
</dbReference>
<evidence type="ECO:0000256" key="11">
    <source>
        <dbReference type="ARBA" id="ARBA00023098"/>
    </source>
</evidence>
<dbReference type="UniPathway" id="UPA00662"/>
<name>E1ZQI4_CHLVA</name>
<keyword evidence="14" id="KW-0413">Isomerase</keyword>
<evidence type="ECO:0000256" key="13">
    <source>
        <dbReference type="ARBA" id="ARBA00023160"/>
    </source>
</evidence>
<dbReference type="InterPro" id="IPR034335">
    <property type="entry name" value="PGES2_C"/>
</dbReference>
<dbReference type="GO" id="GO:0012505">
    <property type="term" value="C:endomembrane system"/>
    <property type="evidence" value="ECO:0007669"/>
    <property type="project" value="UniProtKB-SubCell"/>
</dbReference>
<comment type="similarity">
    <text evidence="2">Belongs to the GST superfamily.</text>
</comment>
<dbReference type="InParanoid" id="E1ZQI4"/>
<dbReference type="GO" id="GO:0001516">
    <property type="term" value="P:prostaglandin biosynthetic process"/>
    <property type="evidence" value="ECO:0007669"/>
    <property type="project" value="UniProtKB-UniPathway"/>
</dbReference>
<comment type="catalytic activity">
    <reaction evidence="15">
        <text>prostaglandin H2 = (12S)-hydroxy-(5Z,8E,10E)-heptadecatrienoate + malonaldehyde</text>
        <dbReference type="Rhea" id="RHEA:48644"/>
        <dbReference type="ChEBI" id="CHEBI:57405"/>
        <dbReference type="ChEBI" id="CHEBI:90694"/>
        <dbReference type="ChEBI" id="CHEBI:566274"/>
    </reaction>
    <physiologicalReaction direction="left-to-right" evidence="15">
        <dbReference type="Rhea" id="RHEA:48645"/>
    </physiologicalReaction>
</comment>
<proteinExistence type="inferred from homology"/>
<organism evidence="21">
    <name type="scientific">Chlorella variabilis</name>
    <name type="common">Green alga</name>
    <dbReference type="NCBI Taxonomy" id="554065"/>
    <lineage>
        <taxon>Eukaryota</taxon>
        <taxon>Viridiplantae</taxon>
        <taxon>Chlorophyta</taxon>
        <taxon>core chlorophytes</taxon>
        <taxon>Trebouxiophyceae</taxon>
        <taxon>Chlorellales</taxon>
        <taxon>Chlorellaceae</taxon>
        <taxon>Chlorella clade</taxon>
        <taxon>Chlorella</taxon>
    </lineage>
</organism>
<dbReference type="GO" id="GO:0005739">
    <property type="term" value="C:mitochondrion"/>
    <property type="evidence" value="ECO:0007669"/>
    <property type="project" value="TreeGrafter"/>
</dbReference>
<keyword evidence="21" id="KW-1185">Reference proteome</keyword>
<dbReference type="Gene3D" id="1.20.1050.10">
    <property type="match status" value="1"/>
</dbReference>
<evidence type="ECO:0000256" key="15">
    <source>
        <dbReference type="ARBA" id="ARBA00023930"/>
    </source>
</evidence>
<dbReference type="EMBL" id="GL433859">
    <property type="protein sequence ID" value="EFN51940.1"/>
    <property type="molecule type" value="Genomic_DNA"/>
</dbReference>
<dbReference type="Pfam" id="PF13417">
    <property type="entry name" value="GST_N_3"/>
    <property type="match status" value="1"/>
</dbReference>
<keyword evidence="6" id="KW-0444">Lipid biosynthesis</keyword>
<evidence type="ECO:0000256" key="9">
    <source>
        <dbReference type="ARBA" id="ARBA00022832"/>
    </source>
</evidence>
<feature type="domain" description="GST N-terminal" evidence="19">
    <location>
        <begin position="1"/>
        <end position="75"/>
    </location>
</feature>
<keyword evidence="5" id="KW-0644">Prostaglandin metabolism</keyword>
<reference evidence="20 21" key="1">
    <citation type="journal article" date="2010" name="Plant Cell">
        <title>The Chlorella variabilis NC64A genome reveals adaptation to photosymbiosis, coevolution with viruses, and cryptic sex.</title>
        <authorList>
            <person name="Blanc G."/>
            <person name="Duncan G."/>
            <person name="Agarkova I."/>
            <person name="Borodovsky M."/>
            <person name="Gurnon J."/>
            <person name="Kuo A."/>
            <person name="Lindquist E."/>
            <person name="Lucas S."/>
            <person name="Pangilinan J."/>
            <person name="Polle J."/>
            <person name="Salamov A."/>
            <person name="Terry A."/>
            <person name="Yamada T."/>
            <person name="Dunigan D.D."/>
            <person name="Grigoriev I.V."/>
            <person name="Claverie J.M."/>
            <person name="Van Etten J.L."/>
        </authorList>
    </citation>
    <scope>NUCLEOTIDE SEQUENCE [LARGE SCALE GENOMIC DNA]</scope>
    <source>
        <strain evidence="20 21">NC64A</strain>
    </source>
</reference>
<evidence type="ECO:0000256" key="4">
    <source>
        <dbReference type="ARBA" id="ARBA00019474"/>
    </source>
</evidence>
<sequence length="261" mass="28031">VVLYQYEVCPFCCKVKAFLDYYKIPYRCVEVNPLTKAEIKWSDYKKVPVVVVDGEQLNDSSAIISRLAAEVRATQAAGGKQPSGSGGSGSSGAPAKKGWLGGLFGGGGGGSAGGGGGAPMPATAAEEEMWRRWVDDWLVKVITVNIYRNMHESFQTFEYISEAGNFGWVSREAARVVGATLMWGISGKLRKKYGVEGDVREQLYKSADDWVGAVGGRAFLGGDAPDLADLAVFGVIRAVVGTDTFNDLMQNSQIGGWYSRM</sequence>
<keyword evidence="9" id="KW-0276">Fatty acid metabolism</keyword>
<dbReference type="PROSITE" id="PS00195">
    <property type="entry name" value="GLUTAREDOXIN_1"/>
    <property type="match status" value="1"/>
</dbReference>
<dbReference type="OrthoDB" id="423541at2759"/>
<dbReference type="PANTHER" id="PTHR12782:SF5">
    <property type="entry name" value="PROSTAGLANDIN E SYNTHASE 2"/>
    <property type="match status" value="1"/>
</dbReference>
<dbReference type="AlphaFoldDB" id="E1ZQI4"/>
<evidence type="ECO:0000256" key="12">
    <source>
        <dbReference type="ARBA" id="ARBA00023136"/>
    </source>
</evidence>
<evidence type="ECO:0000256" key="17">
    <source>
        <dbReference type="ARBA" id="ARBA00031041"/>
    </source>
</evidence>
<dbReference type="GO" id="GO:0050220">
    <property type="term" value="F:prostaglandin-E synthase activity"/>
    <property type="evidence" value="ECO:0007669"/>
    <property type="project" value="UniProtKB-EC"/>
</dbReference>
<keyword evidence="12" id="KW-0472">Membrane</keyword>
<dbReference type="OMA" id="DYCLTEG"/>
<dbReference type="KEGG" id="cvr:CHLNCDRAFT_11521"/>
<evidence type="ECO:0000256" key="6">
    <source>
        <dbReference type="ARBA" id="ARBA00022516"/>
    </source>
</evidence>
<dbReference type="STRING" id="554065.E1ZQI4"/>
<dbReference type="InterPro" id="IPR011767">
    <property type="entry name" value="GLR_AS"/>
</dbReference>
<dbReference type="SUPFAM" id="SSF52833">
    <property type="entry name" value="Thioredoxin-like"/>
    <property type="match status" value="1"/>
</dbReference>
<dbReference type="PROSITE" id="PS50404">
    <property type="entry name" value="GST_NTER"/>
    <property type="match status" value="1"/>
</dbReference>
<dbReference type="SUPFAM" id="SSF47616">
    <property type="entry name" value="GST C-terminal domain-like"/>
    <property type="match status" value="1"/>
</dbReference>
<evidence type="ECO:0000256" key="1">
    <source>
        <dbReference type="ARBA" id="ARBA00004702"/>
    </source>
</evidence>
<dbReference type="RefSeq" id="XP_005844042.1">
    <property type="nucleotide sequence ID" value="XM_005843980.1"/>
</dbReference>
<evidence type="ECO:0000256" key="10">
    <source>
        <dbReference type="ARBA" id="ARBA00022989"/>
    </source>
</evidence>
<accession>E1ZQI4</accession>
<evidence type="ECO:0000256" key="3">
    <source>
        <dbReference type="ARBA" id="ARBA00012203"/>
    </source>
</evidence>
<dbReference type="PANTHER" id="PTHR12782">
    <property type="entry name" value="MICROSOMAL PROSTAGLANDIN E SYNTHASE-2"/>
    <property type="match status" value="1"/>
</dbReference>
<evidence type="ECO:0000256" key="14">
    <source>
        <dbReference type="ARBA" id="ARBA00023235"/>
    </source>
</evidence>
<gene>
    <name evidence="20" type="ORF">CHLNCDRAFT_11521</name>
</gene>
<evidence type="ECO:0000256" key="16">
    <source>
        <dbReference type="ARBA" id="ARBA00023931"/>
    </source>
</evidence>
<dbReference type="Proteomes" id="UP000008141">
    <property type="component" value="Unassembled WGS sequence"/>
</dbReference>
<dbReference type="InterPro" id="IPR036282">
    <property type="entry name" value="Glutathione-S-Trfase_C_sf"/>
</dbReference>
<evidence type="ECO:0000256" key="2">
    <source>
        <dbReference type="ARBA" id="ARBA00007409"/>
    </source>
</evidence>
<evidence type="ECO:0000256" key="8">
    <source>
        <dbReference type="ARBA" id="ARBA00022692"/>
    </source>
</evidence>
<comment type="catalytic activity">
    <reaction evidence="16">
        <text>prostaglandin H2 = prostaglandin E2</text>
        <dbReference type="Rhea" id="RHEA:12893"/>
        <dbReference type="ChEBI" id="CHEBI:57405"/>
        <dbReference type="ChEBI" id="CHEBI:606564"/>
        <dbReference type="EC" id="5.3.99.3"/>
    </reaction>
    <physiologicalReaction direction="left-to-right" evidence="16">
        <dbReference type="Rhea" id="RHEA:12894"/>
    </physiologicalReaction>
</comment>
<dbReference type="InterPro" id="IPR040079">
    <property type="entry name" value="Glutathione_S-Trfase"/>
</dbReference>
<comment type="pathway">
    <text evidence="1">Lipid metabolism; prostaglandin biosynthesis.</text>
</comment>
<dbReference type="GeneID" id="17351465"/>
<dbReference type="PROSITE" id="PS51354">
    <property type="entry name" value="GLUTAREDOXIN_2"/>
    <property type="match status" value="1"/>
</dbReference>
<dbReference type="EC" id="5.3.99.3" evidence="3"/>
<keyword evidence="8" id="KW-0812">Transmembrane</keyword>
<evidence type="ECO:0000313" key="21">
    <source>
        <dbReference type="Proteomes" id="UP000008141"/>
    </source>
</evidence>
<dbReference type="eggNOG" id="KOG3029">
    <property type="taxonomic scope" value="Eukaryota"/>
</dbReference>
<keyword evidence="10" id="KW-1133">Transmembrane helix</keyword>
<dbReference type="SFLD" id="SFLDS00019">
    <property type="entry name" value="Glutathione_Transferase_(cytos"/>
    <property type="match status" value="1"/>
</dbReference>
<dbReference type="InterPro" id="IPR036249">
    <property type="entry name" value="Thioredoxin-like_sf"/>
</dbReference>
<dbReference type="CDD" id="cd03197">
    <property type="entry name" value="GST_C_mPGES2"/>
    <property type="match status" value="1"/>
</dbReference>
<feature type="non-terminal residue" evidence="20">
    <location>
        <position position="261"/>
    </location>
</feature>
<keyword evidence="7" id="KW-0643">Prostaglandin biosynthesis</keyword>
<dbReference type="SFLD" id="SFLDG01203">
    <property type="entry name" value="Prostaglandin_E_synthase_like1"/>
    <property type="match status" value="1"/>
</dbReference>
<dbReference type="InterPro" id="IPR004045">
    <property type="entry name" value="Glutathione_S-Trfase_N"/>
</dbReference>
<dbReference type="InterPro" id="IPR034334">
    <property type="entry name" value="PGES2"/>
</dbReference>
<protein>
    <recommendedName>
        <fullName evidence="4">Prostaglandin E synthase 2</fullName>
        <ecNumber evidence="3">5.3.99.3</ecNumber>
    </recommendedName>
    <alternativeName>
        <fullName evidence="17">Microsomal prostaglandin E synthase 2</fullName>
    </alternativeName>
</protein>
<dbReference type="FunCoup" id="E1ZQI4">
    <property type="interactions" value="1292"/>
</dbReference>
<keyword evidence="11" id="KW-0443">Lipid metabolism</keyword>
<comment type="subcellular location">
    <subcellularLocation>
        <location evidence="18">Endomembrane system</location>
        <topology evidence="18">Single-pass membrane protein</topology>
    </subcellularLocation>
</comment>
<evidence type="ECO:0000256" key="5">
    <source>
        <dbReference type="ARBA" id="ARBA00022501"/>
    </source>
</evidence>
<feature type="non-terminal residue" evidence="20">
    <location>
        <position position="1"/>
    </location>
</feature>
<evidence type="ECO:0000259" key="19">
    <source>
        <dbReference type="PROSITE" id="PS50404"/>
    </source>
</evidence>
<evidence type="ECO:0000313" key="20">
    <source>
        <dbReference type="EMBL" id="EFN51940.1"/>
    </source>
</evidence>
<evidence type="ECO:0000256" key="18">
    <source>
        <dbReference type="ARBA" id="ARBA00037847"/>
    </source>
</evidence>